<keyword evidence="4 10" id="KW-0967">Endosome</keyword>
<dbReference type="GO" id="GO:0008270">
    <property type="term" value="F:zinc ion binding"/>
    <property type="evidence" value="ECO:0007669"/>
    <property type="project" value="UniProtKB-KW"/>
</dbReference>
<dbReference type="STRING" id="1806994.A0A507C7K1"/>
<dbReference type="SUPFAM" id="SSF50729">
    <property type="entry name" value="PH domain-like"/>
    <property type="match status" value="1"/>
</dbReference>
<dbReference type="FunFam" id="1.10.10.10:FF:000165">
    <property type="entry name" value="Vacuolar protein sorting protein (Vps36)"/>
    <property type="match status" value="1"/>
</dbReference>
<evidence type="ECO:0000259" key="12">
    <source>
        <dbReference type="PROSITE" id="PS51495"/>
    </source>
</evidence>
<gene>
    <name evidence="13" type="ORF">SmJEL517_g02163</name>
</gene>
<keyword evidence="3" id="KW-0479">Metal-binding</keyword>
<evidence type="ECO:0000256" key="4">
    <source>
        <dbReference type="ARBA" id="ARBA00022753"/>
    </source>
</evidence>
<proteinExistence type="inferred from homology"/>
<dbReference type="Pfam" id="PF04157">
    <property type="entry name" value="EAP30"/>
    <property type="match status" value="1"/>
</dbReference>
<dbReference type="RefSeq" id="XP_031026055.1">
    <property type="nucleotide sequence ID" value="XM_031168091.1"/>
</dbReference>
<dbReference type="GO" id="GO:0043328">
    <property type="term" value="P:protein transport to vacuole involved in ubiquitin-dependent protein catabolic process via the multivesicular body sorting pathway"/>
    <property type="evidence" value="ECO:0007669"/>
    <property type="project" value="UniProtKB-UniRule"/>
</dbReference>
<dbReference type="InterPro" id="IPR036390">
    <property type="entry name" value="WH_DNA-bd_sf"/>
</dbReference>
<dbReference type="SUPFAM" id="SSF46785">
    <property type="entry name" value="Winged helix' DNA-binding domain"/>
    <property type="match status" value="1"/>
</dbReference>
<dbReference type="Gene3D" id="2.30.29.30">
    <property type="entry name" value="Pleckstrin-homology domain (PH domain)/Phosphotyrosine-binding domain (PTB)"/>
    <property type="match status" value="1"/>
</dbReference>
<feature type="domain" description="RanBP2-type" evidence="11">
    <location>
        <begin position="118"/>
        <end position="147"/>
    </location>
</feature>
<evidence type="ECO:0000256" key="6">
    <source>
        <dbReference type="ARBA" id="ARBA00022833"/>
    </source>
</evidence>
<evidence type="ECO:0000256" key="5">
    <source>
        <dbReference type="ARBA" id="ARBA00022771"/>
    </source>
</evidence>
<dbReference type="Pfam" id="PF11605">
    <property type="entry name" value="Vps36_ESCRT-II"/>
    <property type="match status" value="1"/>
</dbReference>
<evidence type="ECO:0000259" key="11">
    <source>
        <dbReference type="PROSITE" id="PS50199"/>
    </source>
</evidence>
<dbReference type="InterPro" id="IPR001876">
    <property type="entry name" value="Znf_RanBP2"/>
</dbReference>
<reference evidence="13 14" key="1">
    <citation type="journal article" date="2019" name="Sci. Rep.">
        <title>Comparative genomics of chytrid fungi reveal insights into the obligate biotrophic and pathogenic lifestyle of Synchytrium endobioticum.</title>
        <authorList>
            <person name="van de Vossenberg B.T.L.H."/>
            <person name="Warris S."/>
            <person name="Nguyen H.D.T."/>
            <person name="van Gent-Pelzer M.P.E."/>
            <person name="Joly D.L."/>
            <person name="van de Geest H.C."/>
            <person name="Bonants P.J.M."/>
            <person name="Smith D.S."/>
            <person name="Levesque C.A."/>
            <person name="van der Lee T.A.J."/>
        </authorList>
    </citation>
    <scope>NUCLEOTIDE SEQUENCE [LARGE SCALE GENOMIC DNA]</scope>
    <source>
        <strain evidence="13 14">JEL517</strain>
    </source>
</reference>
<dbReference type="InterPro" id="IPR021648">
    <property type="entry name" value="GLUE_dom"/>
</dbReference>
<accession>A0A507C7K1</accession>
<organism evidence="13 14">
    <name type="scientific">Synchytrium microbalum</name>
    <dbReference type="NCBI Taxonomy" id="1806994"/>
    <lineage>
        <taxon>Eukaryota</taxon>
        <taxon>Fungi</taxon>
        <taxon>Fungi incertae sedis</taxon>
        <taxon>Chytridiomycota</taxon>
        <taxon>Chytridiomycota incertae sedis</taxon>
        <taxon>Chytridiomycetes</taxon>
        <taxon>Synchytriales</taxon>
        <taxon>Synchytriaceae</taxon>
        <taxon>Synchytrium</taxon>
    </lineage>
</organism>
<evidence type="ECO:0000256" key="9">
    <source>
        <dbReference type="PROSITE-ProRule" id="PRU00322"/>
    </source>
</evidence>
<keyword evidence="8" id="KW-0175">Coiled coil</keyword>
<keyword evidence="7 10" id="KW-0653">Protein transport</keyword>
<evidence type="ECO:0000313" key="13">
    <source>
        <dbReference type="EMBL" id="TPX35582.1"/>
    </source>
</evidence>
<dbReference type="AlphaFoldDB" id="A0A507C7K1"/>
<dbReference type="GO" id="GO:0043130">
    <property type="term" value="F:ubiquitin binding"/>
    <property type="evidence" value="ECO:0007669"/>
    <property type="project" value="UniProtKB-UniRule"/>
</dbReference>
<dbReference type="InterPro" id="IPR011993">
    <property type="entry name" value="PH-like_dom_sf"/>
</dbReference>
<dbReference type="Gene3D" id="1.10.10.10">
    <property type="entry name" value="Winged helix-like DNA-binding domain superfamily/Winged helix DNA-binding domain"/>
    <property type="match status" value="2"/>
</dbReference>
<dbReference type="GO" id="GO:0000814">
    <property type="term" value="C:ESCRT II complex"/>
    <property type="evidence" value="ECO:0007669"/>
    <property type="project" value="UniProtKB-UniRule"/>
</dbReference>
<keyword evidence="10" id="KW-0963">Cytoplasm</keyword>
<comment type="subunit">
    <text evidence="10">Component of the endosomal sorting complex required for transport II (ESCRT-II).</text>
</comment>
<evidence type="ECO:0000256" key="2">
    <source>
        <dbReference type="ARBA" id="ARBA00022448"/>
    </source>
</evidence>
<evidence type="ECO:0000313" key="14">
    <source>
        <dbReference type="Proteomes" id="UP000319731"/>
    </source>
</evidence>
<evidence type="ECO:0000256" key="1">
    <source>
        <dbReference type="ARBA" id="ARBA00009697"/>
    </source>
</evidence>
<keyword evidence="2 10" id="KW-0813">Transport</keyword>
<protein>
    <recommendedName>
        <fullName evidence="10">Vacuolar protein-sorting-associated protein 36</fullName>
    </recommendedName>
    <alternativeName>
        <fullName evidence="10">ESCRT-II complex subunit VPS36</fullName>
    </alternativeName>
</protein>
<dbReference type="GO" id="GO:0032266">
    <property type="term" value="F:phosphatidylinositol-3-phosphate binding"/>
    <property type="evidence" value="ECO:0007669"/>
    <property type="project" value="UniProtKB-UniRule"/>
</dbReference>
<comment type="subcellular location">
    <subcellularLocation>
        <location evidence="10">Cytoplasm</location>
    </subcellularLocation>
    <subcellularLocation>
        <location evidence="10">Endosome</location>
    </subcellularLocation>
</comment>
<keyword evidence="6" id="KW-0862">Zinc</keyword>
<dbReference type="Gene3D" id="2.30.30.380">
    <property type="entry name" value="Zn-finger domain of Sec23/24"/>
    <property type="match status" value="1"/>
</dbReference>
<feature type="domain" description="GLUE N-terminal" evidence="12">
    <location>
        <begin position="8"/>
        <end position="245"/>
    </location>
</feature>
<dbReference type="Proteomes" id="UP000319731">
    <property type="component" value="Unassembled WGS sequence"/>
</dbReference>
<dbReference type="SMART" id="SM00547">
    <property type="entry name" value="ZnF_RBZ"/>
    <property type="match status" value="2"/>
</dbReference>
<dbReference type="EMBL" id="QEAO01000008">
    <property type="protein sequence ID" value="TPX35582.1"/>
    <property type="molecule type" value="Genomic_DNA"/>
</dbReference>
<dbReference type="PROSITE" id="PS01358">
    <property type="entry name" value="ZF_RANBP2_1"/>
    <property type="match status" value="1"/>
</dbReference>
<evidence type="ECO:0000256" key="8">
    <source>
        <dbReference type="ARBA" id="ARBA00023054"/>
    </source>
</evidence>
<keyword evidence="14" id="KW-1185">Reference proteome</keyword>
<dbReference type="InterPro" id="IPR040608">
    <property type="entry name" value="Snf8/Vps36"/>
</dbReference>
<dbReference type="Gene3D" id="6.10.140.260">
    <property type="match status" value="1"/>
</dbReference>
<dbReference type="PROSITE" id="PS50199">
    <property type="entry name" value="ZF_RANBP2_2"/>
    <property type="match status" value="1"/>
</dbReference>
<dbReference type="PANTHER" id="PTHR13128:SF12">
    <property type="entry name" value="VACUOLAR PROTEIN-SORTING-ASSOCIATED PROTEIN 36"/>
    <property type="match status" value="1"/>
</dbReference>
<dbReference type="PANTHER" id="PTHR13128">
    <property type="entry name" value="VACUOLAR PROTEIN-SORTING-ASSOCIATED PROTEIN 36"/>
    <property type="match status" value="1"/>
</dbReference>
<dbReference type="GeneID" id="42003388"/>
<name>A0A507C7K1_9FUNG</name>
<comment type="caution">
    <text evidence="13">The sequence shown here is derived from an EMBL/GenBank/DDBJ whole genome shotgun (WGS) entry which is preliminary data.</text>
</comment>
<dbReference type="InterPro" id="IPR037855">
    <property type="entry name" value="Vps36"/>
</dbReference>
<evidence type="ECO:0000256" key="10">
    <source>
        <dbReference type="RuleBase" id="RU367095"/>
    </source>
</evidence>
<sequence>MQNYTSEVVLSSSLRPVLASGETILLQQRDVGLYEGNTKLLAYDKGVAYLSSHRLLWIPESPHPTSTTIAVALANIVKMEPLPAFLTQSPKIALHLTPKSTDTTPLSASSSSIHSVDSVNDWTCPICSARNRSQDLKCSECGVKKQTIVEPPPASQPPPVKDGKVCRACTFINHIDMQECEVCSTPLANIAEPILPTSTVLLSTPIAAPVFILRLSFRSGGMPDFAKALRLAIQKKEWEKQVETPKVSSPQGRDMMGGIGSIMRNVDQSRVATNESLSEAFRDLDALMQKAAESISTKLASSSASSNEDSSEMAMFREYLVDLGISSPVTKKTAGNMYDTELARQLAEFLEVVLPRSGGMMTMVDVYCIFNRARGVALVSPEDLIRASQQYERIGLPYRLRKFDSGLLVVQSATQNDADTATRVRERVQATKGGLTAVGFATSERISVILAREQLLMAESRALVCRDDSIEGLRFYDNLILYS</sequence>
<dbReference type="InterPro" id="IPR036388">
    <property type="entry name" value="WH-like_DNA-bd_sf"/>
</dbReference>
<dbReference type="OrthoDB" id="271448at2759"/>
<evidence type="ECO:0000256" key="7">
    <source>
        <dbReference type="ARBA" id="ARBA00022927"/>
    </source>
</evidence>
<dbReference type="PROSITE" id="PS51495">
    <property type="entry name" value="GLUE"/>
    <property type="match status" value="1"/>
</dbReference>
<comment type="function">
    <text evidence="10">Component of the ESCRT-II complex (endosomal sorting complex required for transport II), which is required for multivesicular body (MVB) formation and sorting of endosomal cargo proteins into MVBs.</text>
</comment>
<dbReference type="GO" id="GO:0031902">
    <property type="term" value="C:late endosome membrane"/>
    <property type="evidence" value="ECO:0007669"/>
    <property type="project" value="UniProtKB-UniRule"/>
</dbReference>
<evidence type="ECO:0000256" key="3">
    <source>
        <dbReference type="ARBA" id="ARBA00022723"/>
    </source>
</evidence>
<comment type="similarity">
    <text evidence="1 10">Belongs to the VPS36 family.</text>
</comment>
<keyword evidence="5 9" id="KW-0863">Zinc-finger</keyword>